<dbReference type="InterPro" id="IPR017938">
    <property type="entry name" value="Riboflavin_synthase-like_b-brl"/>
</dbReference>
<feature type="domain" description="FAD-binding FR-type" evidence="9">
    <location>
        <begin position="18"/>
        <end position="120"/>
    </location>
</feature>
<evidence type="ECO:0000256" key="2">
    <source>
        <dbReference type="ARBA" id="ARBA00022630"/>
    </source>
</evidence>
<dbReference type="GO" id="GO:0016491">
    <property type="term" value="F:oxidoreductase activity"/>
    <property type="evidence" value="ECO:0007669"/>
    <property type="project" value="UniProtKB-KW"/>
</dbReference>
<evidence type="ECO:0000256" key="3">
    <source>
        <dbReference type="ARBA" id="ARBA00022714"/>
    </source>
</evidence>
<sequence length="333" mass="35760">MSTAVKEAIFFPEASATQGTFPVTVVSAVEAADGIRALTLTRPGGEPLPEWGPGAHIDVHISPEIIRQYSLSGSPANREAWRIGILREPESRGGSEAIHDRLEAGDTIWVSEPKNNFNFGPAKQYLFIAGGIGITPLIPMIKACHEAGADWRLVYGGRSLSSMAFTDELLALGDRVTLWPQDTNGHIDLAGLLDAPDAETEVYCCGPGPLLQAVEGKFDALDPGLKCALHIEHFKPKELPKGAINLPFTVICDYSDVEVEVGADESILDAVQRAGIQLPSSCREGTCGTCETVVLEGIPEHRDSFLTKDEQASNEVMTPCCSRSKTPVLVLDL</sequence>
<evidence type="ECO:0000313" key="10">
    <source>
        <dbReference type="EMBL" id="QNN63056.1"/>
    </source>
</evidence>
<dbReference type="RefSeq" id="WP_187555524.1">
    <property type="nucleotide sequence ID" value="NZ_CP060716.1"/>
</dbReference>
<keyword evidence="4" id="KW-0479">Metal-binding</keyword>
<evidence type="ECO:0000313" key="11">
    <source>
        <dbReference type="Proteomes" id="UP000515934"/>
    </source>
</evidence>
<dbReference type="InterPro" id="IPR012675">
    <property type="entry name" value="Beta-grasp_dom_sf"/>
</dbReference>
<dbReference type="SUPFAM" id="SSF52343">
    <property type="entry name" value="Ferredoxin reductase-like, C-terminal NADP-linked domain"/>
    <property type="match status" value="1"/>
</dbReference>
<dbReference type="AlphaFoldDB" id="A0A7G9S5D1"/>
<evidence type="ECO:0000256" key="1">
    <source>
        <dbReference type="ARBA" id="ARBA00001974"/>
    </source>
</evidence>
<protein>
    <submittedName>
        <fullName evidence="10">Oxidoreductase</fullName>
    </submittedName>
</protein>
<dbReference type="GO" id="GO:0051537">
    <property type="term" value="F:2 iron, 2 sulfur cluster binding"/>
    <property type="evidence" value="ECO:0007669"/>
    <property type="project" value="UniProtKB-KW"/>
</dbReference>
<dbReference type="InterPro" id="IPR006058">
    <property type="entry name" value="2Fe2S_fd_BS"/>
</dbReference>
<evidence type="ECO:0000256" key="7">
    <source>
        <dbReference type="ARBA" id="ARBA00023014"/>
    </source>
</evidence>
<evidence type="ECO:0000259" key="8">
    <source>
        <dbReference type="PROSITE" id="PS51085"/>
    </source>
</evidence>
<dbReference type="Proteomes" id="UP000515934">
    <property type="component" value="Chromosome"/>
</dbReference>
<name>A0A7G9S5D1_9MICO</name>
<dbReference type="EMBL" id="CP060716">
    <property type="protein sequence ID" value="QNN63056.1"/>
    <property type="molecule type" value="Genomic_DNA"/>
</dbReference>
<dbReference type="Gene3D" id="2.40.30.10">
    <property type="entry name" value="Translation factors"/>
    <property type="match status" value="1"/>
</dbReference>
<reference evidence="10 11" key="1">
    <citation type="submission" date="2020-08" db="EMBL/GenBank/DDBJ databases">
        <title>Genome sequence of Leucobacter denitrificans KACC 14055T.</title>
        <authorList>
            <person name="Hyun D.-W."/>
            <person name="Bae J.-W."/>
        </authorList>
    </citation>
    <scope>NUCLEOTIDE SEQUENCE [LARGE SCALE GENOMIC DNA]</scope>
    <source>
        <strain evidence="10 11">KACC 14055</strain>
    </source>
</reference>
<dbReference type="PANTHER" id="PTHR47354:SF1">
    <property type="entry name" value="CARNITINE MONOOXYGENASE REDUCTASE SUBUNIT"/>
    <property type="match status" value="1"/>
</dbReference>
<dbReference type="PRINTS" id="PR00409">
    <property type="entry name" value="PHDIOXRDTASE"/>
</dbReference>
<feature type="domain" description="2Fe-2S ferredoxin-type" evidence="8">
    <location>
        <begin position="246"/>
        <end position="333"/>
    </location>
</feature>
<keyword evidence="6" id="KW-0408">Iron</keyword>
<dbReference type="PROSITE" id="PS51085">
    <property type="entry name" value="2FE2S_FER_2"/>
    <property type="match status" value="1"/>
</dbReference>
<dbReference type="CDD" id="cd00207">
    <property type="entry name" value="fer2"/>
    <property type="match status" value="1"/>
</dbReference>
<dbReference type="InterPro" id="IPR039261">
    <property type="entry name" value="FNR_nucleotide-bd"/>
</dbReference>
<organism evidence="10 11">
    <name type="scientific">Leucobacter denitrificans</name>
    <dbReference type="NCBI Taxonomy" id="683042"/>
    <lineage>
        <taxon>Bacteria</taxon>
        <taxon>Bacillati</taxon>
        <taxon>Actinomycetota</taxon>
        <taxon>Actinomycetes</taxon>
        <taxon>Micrococcales</taxon>
        <taxon>Microbacteriaceae</taxon>
        <taxon>Leucobacter</taxon>
    </lineage>
</organism>
<evidence type="ECO:0000256" key="4">
    <source>
        <dbReference type="ARBA" id="ARBA00022723"/>
    </source>
</evidence>
<dbReference type="CDD" id="cd06185">
    <property type="entry name" value="PDR_like"/>
    <property type="match status" value="1"/>
</dbReference>
<dbReference type="Gene3D" id="3.10.20.30">
    <property type="match status" value="1"/>
</dbReference>
<dbReference type="InterPro" id="IPR036010">
    <property type="entry name" value="2Fe-2S_ferredoxin-like_sf"/>
</dbReference>
<dbReference type="PROSITE" id="PS51384">
    <property type="entry name" value="FAD_FR"/>
    <property type="match status" value="1"/>
</dbReference>
<dbReference type="PANTHER" id="PTHR47354">
    <property type="entry name" value="NADH OXIDOREDUCTASE HCR"/>
    <property type="match status" value="1"/>
</dbReference>
<dbReference type="Gene3D" id="3.40.50.80">
    <property type="entry name" value="Nucleotide-binding domain of ferredoxin-NADP reductase (FNR) module"/>
    <property type="match status" value="1"/>
</dbReference>
<dbReference type="Pfam" id="PF00175">
    <property type="entry name" value="NAD_binding_1"/>
    <property type="match status" value="1"/>
</dbReference>
<dbReference type="GO" id="GO:0046872">
    <property type="term" value="F:metal ion binding"/>
    <property type="evidence" value="ECO:0007669"/>
    <property type="project" value="UniProtKB-KW"/>
</dbReference>
<dbReference type="SUPFAM" id="SSF54292">
    <property type="entry name" value="2Fe-2S ferredoxin-like"/>
    <property type="match status" value="1"/>
</dbReference>
<keyword evidence="2" id="KW-0285">Flavoprotein</keyword>
<dbReference type="SUPFAM" id="SSF63380">
    <property type="entry name" value="Riboflavin synthase domain-like"/>
    <property type="match status" value="1"/>
</dbReference>
<dbReference type="InterPro" id="IPR050415">
    <property type="entry name" value="MRET"/>
</dbReference>
<keyword evidence="7" id="KW-0411">Iron-sulfur</keyword>
<proteinExistence type="predicted"/>
<evidence type="ECO:0000256" key="6">
    <source>
        <dbReference type="ARBA" id="ARBA00023004"/>
    </source>
</evidence>
<keyword evidence="3" id="KW-0001">2Fe-2S</keyword>
<dbReference type="PROSITE" id="PS00197">
    <property type="entry name" value="2FE2S_FER_1"/>
    <property type="match status" value="1"/>
</dbReference>
<keyword evidence="5" id="KW-0560">Oxidoreductase</keyword>
<dbReference type="InterPro" id="IPR017927">
    <property type="entry name" value="FAD-bd_FR_type"/>
</dbReference>
<comment type="cofactor">
    <cofactor evidence="1">
        <name>FAD</name>
        <dbReference type="ChEBI" id="CHEBI:57692"/>
    </cofactor>
</comment>
<evidence type="ECO:0000259" key="9">
    <source>
        <dbReference type="PROSITE" id="PS51384"/>
    </source>
</evidence>
<keyword evidence="11" id="KW-1185">Reference proteome</keyword>
<dbReference type="Pfam" id="PF00111">
    <property type="entry name" value="Fer2"/>
    <property type="match status" value="1"/>
</dbReference>
<dbReference type="KEGG" id="ldn:H9L06_01370"/>
<accession>A0A7G9S5D1</accession>
<evidence type="ECO:0000256" key="5">
    <source>
        <dbReference type="ARBA" id="ARBA00023002"/>
    </source>
</evidence>
<dbReference type="InterPro" id="IPR001041">
    <property type="entry name" value="2Fe-2S_ferredoxin-type"/>
</dbReference>
<dbReference type="InterPro" id="IPR001433">
    <property type="entry name" value="OxRdtase_FAD/NAD-bd"/>
</dbReference>
<gene>
    <name evidence="10" type="ORF">H9L06_01370</name>
</gene>